<gene>
    <name evidence="3" type="ORF">H4W34_006781</name>
</gene>
<comment type="similarity">
    <text evidence="1">Belongs to the HyuE racemase family.</text>
</comment>
<comment type="caution">
    <text evidence="3">The sequence shown here is derived from an EMBL/GenBank/DDBJ whole genome shotgun (WGS) entry which is preliminary data.</text>
</comment>
<dbReference type="InterPro" id="IPR015942">
    <property type="entry name" value="Asp/Glu/hydantoin_racemase"/>
</dbReference>
<dbReference type="Proteomes" id="UP000627838">
    <property type="component" value="Unassembled WGS sequence"/>
</dbReference>
<keyword evidence="2" id="KW-0732">Signal</keyword>
<organism evidence="3 4">
    <name type="scientific">Actinomadura algeriensis</name>
    <dbReference type="NCBI Taxonomy" id="1679523"/>
    <lineage>
        <taxon>Bacteria</taxon>
        <taxon>Bacillati</taxon>
        <taxon>Actinomycetota</taxon>
        <taxon>Actinomycetes</taxon>
        <taxon>Streptosporangiales</taxon>
        <taxon>Thermomonosporaceae</taxon>
        <taxon>Actinomadura</taxon>
    </lineage>
</organism>
<evidence type="ECO:0000256" key="1">
    <source>
        <dbReference type="ARBA" id="ARBA00038414"/>
    </source>
</evidence>
<dbReference type="EMBL" id="JADBDZ010000001">
    <property type="protein sequence ID" value="MBE1536948.1"/>
    <property type="molecule type" value="Genomic_DNA"/>
</dbReference>
<proteinExistence type="inferred from homology"/>
<dbReference type="Pfam" id="PF01177">
    <property type="entry name" value="Asp_Glu_race"/>
    <property type="match status" value="1"/>
</dbReference>
<accession>A0ABR9K292</accession>
<protein>
    <submittedName>
        <fullName evidence="3">Asp/Glu/hydantoin racemase</fullName>
    </submittedName>
</protein>
<dbReference type="Gene3D" id="3.40.50.12500">
    <property type="match status" value="1"/>
</dbReference>
<feature type="chain" id="PRO_5047485371" evidence="2">
    <location>
        <begin position="22"/>
        <end position="230"/>
    </location>
</feature>
<dbReference type="InterPro" id="IPR053714">
    <property type="entry name" value="Iso_Racemase_Enz_sf"/>
</dbReference>
<evidence type="ECO:0000313" key="3">
    <source>
        <dbReference type="EMBL" id="MBE1536948.1"/>
    </source>
</evidence>
<feature type="signal peptide" evidence="2">
    <location>
        <begin position="1"/>
        <end position="21"/>
    </location>
</feature>
<reference evidence="3 4" key="1">
    <citation type="submission" date="2020-10" db="EMBL/GenBank/DDBJ databases">
        <title>Sequencing the genomes of 1000 actinobacteria strains.</title>
        <authorList>
            <person name="Klenk H.-P."/>
        </authorList>
    </citation>
    <scope>NUCLEOTIDE SEQUENCE [LARGE SCALE GENOMIC DNA]</scope>
    <source>
        <strain evidence="3 4">DSM 46744</strain>
    </source>
</reference>
<sequence length="230" mass="23545">MTSMSPLVAIINAALASMAPAAQGLCEGFPEARPWHLLDDRLVSEADSAGGTTPALRRRMLALIDHAVRGGADAVLLSCSMYGPVAGLARQLHALPVLGSDQAMFAEIVRRAPDRAVVIGSLTSAVADSVARLEAALGASPTQVTGVMADGAAAAASAGDREALADALAQAARPHIDEGALFLLGQYSLTPAHAVLAERLGRDVLSPPLMAARLLRQRLLDAAPVPAGAR</sequence>
<evidence type="ECO:0000313" key="4">
    <source>
        <dbReference type="Proteomes" id="UP000627838"/>
    </source>
</evidence>
<name>A0ABR9K292_9ACTN</name>
<keyword evidence="4" id="KW-1185">Reference proteome</keyword>
<evidence type="ECO:0000256" key="2">
    <source>
        <dbReference type="SAM" id="SignalP"/>
    </source>
</evidence>